<evidence type="ECO:0000256" key="7">
    <source>
        <dbReference type="ARBA" id="ARBA00023136"/>
    </source>
</evidence>
<proteinExistence type="inferred from homology"/>
<dbReference type="SUPFAM" id="SSF52943">
    <property type="entry name" value="ATP synthase (F1-ATPase), gamma subunit"/>
    <property type="match status" value="1"/>
</dbReference>
<name>A0A1J4UAL0_9BACT</name>
<dbReference type="CDD" id="cd12151">
    <property type="entry name" value="F1-ATPase_gamma"/>
    <property type="match status" value="1"/>
</dbReference>
<dbReference type="InterPro" id="IPR035968">
    <property type="entry name" value="ATP_synth_F1_ATPase_gsu"/>
</dbReference>
<dbReference type="PANTHER" id="PTHR11693">
    <property type="entry name" value="ATP SYNTHASE GAMMA CHAIN"/>
    <property type="match status" value="1"/>
</dbReference>
<dbReference type="STRING" id="1805238.AUJ23_01885"/>
<dbReference type="GO" id="GO:0042777">
    <property type="term" value="P:proton motive force-driven plasma membrane ATP synthesis"/>
    <property type="evidence" value="ECO:0007669"/>
    <property type="project" value="UniProtKB-UniRule"/>
</dbReference>
<keyword evidence="4 10" id="KW-0813">Transport</keyword>
<dbReference type="HAMAP" id="MF_00815">
    <property type="entry name" value="ATP_synth_gamma_bact"/>
    <property type="match status" value="1"/>
</dbReference>
<comment type="caution">
    <text evidence="11">The sequence shown here is derived from an EMBL/GenBank/DDBJ whole genome shotgun (WGS) entry which is preliminary data.</text>
</comment>
<evidence type="ECO:0000256" key="1">
    <source>
        <dbReference type="ARBA" id="ARBA00003456"/>
    </source>
</evidence>
<evidence type="ECO:0000313" key="11">
    <source>
        <dbReference type="EMBL" id="OIO19566.1"/>
    </source>
</evidence>
<evidence type="ECO:0000256" key="2">
    <source>
        <dbReference type="ARBA" id="ARBA00004170"/>
    </source>
</evidence>
<dbReference type="EMBL" id="MNVC01000019">
    <property type="protein sequence ID" value="OIO19566.1"/>
    <property type="molecule type" value="Genomic_DNA"/>
</dbReference>
<evidence type="ECO:0000256" key="8">
    <source>
        <dbReference type="ARBA" id="ARBA00023196"/>
    </source>
</evidence>
<reference evidence="11 12" key="1">
    <citation type="journal article" date="2016" name="Environ. Microbiol.">
        <title>Genomic resolution of a cold subsurface aquifer community provides metabolic insights for novel microbes adapted to high CO concentrations.</title>
        <authorList>
            <person name="Probst A.J."/>
            <person name="Castelle C.J."/>
            <person name="Singh A."/>
            <person name="Brown C.T."/>
            <person name="Anantharaman K."/>
            <person name="Sharon I."/>
            <person name="Hug L.A."/>
            <person name="Burstein D."/>
            <person name="Emerson J.B."/>
            <person name="Thomas B.C."/>
            <person name="Banfield J.F."/>
        </authorList>
    </citation>
    <scope>NUCLEOTIDE SEQUENCE [LARGE SCALE GENOMIC DNA]</scope>
    <source>
        <strain evidence="11">CG1_02_32_51</strain>
    </source>
</reference>
<keyword evidence="9 10" id="KW-0066">ATP synthesis</keyword>
<dbReference type="GO" id="GO:0046933">
    <property type="term" value="F:proton-transporting ATP synthase activity, rotational mechanism"/>
    <property type="evidence" value="ECO:0007669"/>
    <property type="project" value="UniProtKB-UniRule"/>
</dbReference>
<dbReference type="PANTHER" id="PTHR11693:SF22">
    <property type="entry name" value="ATP SYNTHASE SUBUNIT GAMMA, MITOCHONDRIAL"/>
    <property type="match status" value="1"/>
</dbReference>
<dbReference type="NCBIfam" id="TIGR01146">
    <property type="entry name" value="ATPsyn_F1gamma"/>
    <property type="match status" value="1"/>
</dbReference>
<dbReference type="Proteomes" id="UP000181941">
    <property type="component" value="Unassembled WGS sequence"/>
</dbReference>
<evidence type="ECO:0000256" key="4">
    <source>
        <dbReference type="ARBA" id="ARBA00022448"/>
    </source>
</evidence>
<dbReference type="Gene3D" id="1.10.287.80">
    <property type="entry name" value="ATP synthase, gamma subunit, helix hairpin domain"/>
    <property type="match status" value="2"/>
</dbReference>
<evidence type="ECO:0000313" key="12">
    <source>
        <dbReference type="Proteomes" id="UP000181941"/>
    </source>
</evidence>
<dbReference type="Gene3D" id="3.40.1380.10">
    <property type="match status" value="1"/>
</dbReference>
<keyword evidence="7 10" id="KW-0472">Membrane</keyword>
<dbReference type="GO" id="GO:0005886">
    <property type="term" value="C:plasma membrane"/>
    <property type="evidence" value="ECO:0007669"/>
    <property type="project" value="UniProtKB-SubCell"/>
</dbReference>
<comment type="function">
    <text evidence="1 10">Produces ATP from ADP in the presence of a proton gradient across the membrane. The gamma chain is believed to be important in regulating ATPase activity and the flow of protons through the CF(0) complex.</text>
</comment>
<evidence type="ECO:0000256" key="9">
    <source>
        <dbReference type="ARBA" id="ARBA00023310"/>
    </source>
</evidence>
<comment type="subunit">
    <text evidence="10">F-type ATPases have 2 components, CF(1) - the catalytic core - and CF(0) - the membrane proton channel. CF(1) has five subunits: alpha(3), beta(3), gamma(1), delta(1), epsilon(1). CF(0) has three main subunits: a, b and c.</text>
</comment>
<dbReference type="GO" id="GO:0005524">
    <property type="term" value="F:ATP binding"/>
    <property type="evidence" value="ECO:0007669"/>
    <property type="project" value="UniProtKB-UniRule"/>
</dbReference>
<sequence>MAVSGKVIKTRIKSVSNTKKITKAMEMVSAAKMRKAVSAALDTRIYATIAWDLLINLSKTEKEGIPLLEIRQVKRMLVILITSNRGLCGSFNSNIIKKTAIQLKNPRNISFQRAHNKHTQPSEHVEIDVIGIGRKGADFCKKNGYNLIASFNSISDKPQLEDVLVATQIVIEDYKTKKYDKVVVAYTDYRSVVSQEAKIRQVLPISEFDLEKTISGLGKNENLLNRTLSKEPQEKISEYLFEPSKKEVLKTILPRLVEMQIYQSLLESSASEHSARMMAMKNAGDSASDMIKELNLTYNKTRQAGITQEIAEIAGGAATLG</sequence>
<dbReference type="InterPro" id="IPR000131">
    <property type="entry name" value="ATP_synth_F1_gsu"/>
</dbReference>
<dbReference type="Pfam" id="PF00231">
    <property type="entry name" value="ATP-synt"/>
    <property type="match status" value="1"/>
</dbReference>
<keyword evidence="8 10" id="KW-0139">CF(1)</keyword>
<dbReference type="PRINTS" id="PR00126">
    <property type="entry name" value="ATPASEGAMMA"/>
</dbReference>
<dbReference type="AlphaFoldDB" id="A0A1J4UAL0"/>
<evidence type="ECO:0000256" key="3">
    <source>
        <dbReference type="ARBA" id="ARBA00007681"/>
    </source>
</evidence>
<evidence type="ECO:0000256" key="6">
    <source>
        <dbReference type="ARBA" id="ARBA00023065"/>
    </source>
</evidence>
<keyword evidence="6 10" id="KW-0406">Ion transport</keyword>
<evidence type="ECO:0000256" key="5">
    <source>
        <dbReference type="ARBA" id="ARBA00022781"/>
    </source>
</evidence>
<gene>
    <name evidence="10" type="primary">atpG</name>
    <name evidence="11" type="ORF">AUJ23_01885</name>
</gene>
<evidence type="ECO:0000256" key="10">
    <source>
        <dbReference type="HAMAP-Rule" id="MF_00815"/>
    </source>
</evidence>
<dbReference type="GO" id="GO:0045259">
    <property type="term" value="C:proton-transporting ATP synthase complex"/>
    <property type="evidence" value="ECO:0007669"/>
    <property type="project" value="UniProtKB-KW"/>
</dbReference>
<comment type="subcellular location">
    <subcellularLocation>
        <location evidence="10">Cell membrane</location>
        <topology evidence="10">Peripheral membrane protein</topology>
    </subcellularLocation>
    <subcellularLocation>
        <location evidence="2">Membrane</location>
        <topology evidence="2">Peripheral membrane protein</topology>
    </subcellularLocation>
</comment>
<comment type="similarity">
    <text evidence="3 10">Belongs to the ATPase gamma chain family.</text>
</comment>
<organism evidence="11 12">
    <name type="scientific">Candidatus Magasanikbacteria bacterium CG1_02_32_51</name>
    <dbReference type="NCBI Taxonomy" id="1805238"/>
    <lineage>
        <taxon>Bacteria</taxon>
        <taxon>Candidatus Magasanikiibacteriota</taxon>
    </lineage>
</organism>
<keyword evidence="10" id="KW-1003">Cell membrane</keyword>
<protein>
    <recommendedName>
        <fullName evidence="10">ATP synthase gamma chain</fullName>
    </recommendedName>
    <alternativeName>
        <fullName evidence="10">ATP synthase F1 sector gamma subunit</fullName>
    </alternativeName>
    <alternativeName>
        <fullName evidence="10">F-ATPase gamma subunit</fullName>
    </alternativeName>
</protein>
<keyword evidence="5 10" id="KW-0375">Hydrogen ion transport</keyword>
<accession>A0A1J4UAL0</accession>